<keyword evidence="11" id="KW-1185">Reference proteome</keyword>
<sequence length="493" mass="51177">MGHHDTENLTENGAENGTAPGGARETPALRSPSRAVLVLACASQFMVVLDASVVNVALPSLQVELGFDATDLQWVVNGYALALACFLLLGGRLTDLHGRRRALGLGLALFTAASLVGGLATSAGVLVVARVVQGLGAAILVPTTLTVLTTTFPEGPERTRAVATWSAVSLAGGTAGNLVGGLLTQFLSWRGVLLVNVPLGVVALVLAARVLPADHGHRSARRLDLPGAALVTAGLAAITYGITRTHDHGWGDPLTALTLAGGVCALAVFVVTQARFTRTPLVPLHLFRVRAVSVGNVAMLLAGAGLIPMWYFLTLFMQRELHYGPLWTGMGFLPHTLLSMLVGTRVTPRLMRRFSTRHLVVVGAVLAAAGFLWQSRVGSDTGYLWGVLGPAVVISLGGGLLNTPLTTAVTSGVDTSDAGAAAGLMTTTKQIGSALGLAVLVTIGQSSETAVDHGRVFLATAATLVATALVALGLPRRRSSLTLRATRHRERSR</sequence>
<evidence type="ECO:0000256" key="6">
    <source>
        <dbReference type="ARBA" id="ARBA00023136"/>
    </source>
</evidence>
<dbReference type="RefSeq" id="WP_073480866.1">
    <property type="nucleotide sequence ID" value="NZ_FQVN01000002.1"/>
</dbReference>
<keyword evidence="3" id="KW-1003">Cell membrane</keyword>
<feature type="transmembrane region" description="Helical" evidence="8">
    <location>
        <begin position="456"/>
        <end position="474"/>
    </location>
</feature>
<gene>
    <name evidence="10" type="ORF">SAMN05444320_102675</name>
</gene>
<proteinExistence type="predicted"/>
<evidence type="ECO:0000313" key="10">
    <source>
        <dbReference type="EMBL" id="SHF15378.1"/>
    </source>
</evidence>
<dbReference type="PANTHER" id="PTHR42718:SF46">
    <property type="entry name" value="BLR6921 PROTEIN"/>
    <property type="match status" value="1"/>
</dbReference>
<accession>A0A1M4ZBN9</accession>
<evidence type="ECO:0000313" key="11">
    <source>
        <dbReference type="Proteomes" id="UP000184501"/>
    </source>
</evidence>
<organism evidence="10 11">
    <name type="scientific">Streptoalloteichus hindustanus</name>
    <dbReference type="NCBI Taxonomy" id="2017"/>
    <lineage>
        <taxon>Bacteria</taxon>
        <taxon>Bacillati</taxon>
        <taxon>Actinomycetota</taxon>
        <taxon>Actinomycetes</taxon>
        <taxon>Pseudonocardiales</taxon>
        <taxon>Pseudonocardiaceae</taxon>
        <taxon>Streptoalloteichus</taxon>
    </lineage>
</organism>
<evidence type="ECO:0000256" key="3">
    <source>
        <dbReference type="ARBA" id="ARBA00022475"/>
    </source>
</evidence>
<dbReference type="CDD" id="cd17321">
    <property type="entry name" value="MFS_MMR_MDR_like"/>
    <property type="match status" value="1"/>
</dbReference>
<name>A0A1M4ZBN9_STRHI</name>
<feature type="transmembrane region" description="Helical" evidence="8">
    <location>
        <begin position="382"/>
        <end position="401"/>
    </location>
</feature>
<evidence type="ECO:0000256" key="4">
    <source>
        <dbReference type="ARBA" id="ARBA00022692"/>
    </source>
</evidence>
<dbReference type="STRING" id="2017.SAMN05444320_102675"/>
<dbReference type="InterPro" id="IPR004638">
    <property type="entry name" value="EmrB-like"/>
</dbReference>
<feature type="transmembrane region" description="Helical" evidence="8">
    <location>
        <begin position="254"/>
        <end position="272"/>
    </location>
</feature>
<dbReference type="InterPro" id="IPR036259">
    <property type="entry name" value="MFS_trans_sf"/>
</dbReference>
<feature type="transmembrane region" description="Helical" evidence="8">
    <location>
        <begin position="103"/>
        <end position="125"/>
    </location>
</feature>
<feature type="transmembrane region" description="Helical" evidence="8">
    <location>
        <begin position="35"/>
        <end position="54"/>
    </location>
</feature>
<feature type="transmembrane region" description="Helical" evidence="8">
    <location>
        <begin position="325"/>
        <end position="346"/>
    </location>
</feature>
<dbReference type="SUPFAM" id="SSF103473">
    <property type="entry name" value="MFS general substrate transporter"/>
    <property type="match status" value="1"/>
</dbReference>
<dbReference type="PROSITE" id="PS50850">
    <property type="entry name" value="MFS"/>
    <property type="match status" value="1"/>
</dbReference>
<evidence type="ECO:0000256" key="1">
    <source>
        <dbReference type="ARBA" id="ARBA00004651"/>
    </source>
</evidence>
<dbReference type="Gene3D" id="1.20.1250.20">
    <property type="entry name" value="MFS general substrate transporter like domains"/>
    <property type="match status" value="1"/>
</dbReference>
<dbReference type="GO" id="GO:0005886">
    <property type="term" value="C:plasma membrane"/>
    <property type="evidence" value="ECO:0007669"/>
    <property type="project" value="UniProtKB-SubCell"/>
</dbReference>
<feature type="transmembrane region" description="Helical" evidence="8">
    <location>
        <begin position="358"/>
        <end position="376"/>
    </location>
</feature>
<keyword evidence="6 8" id="KW-0472">Membrane</keyword>
<dbReference type="PANTHER" id="PTHR42718">
    <property type="entry name" value="MAJOR FACILITATOR SUPERFAMILY MULTIDRUG TRANSPORTER MFSC"/>
    <property type="match status" value="1"/>
</dbReference>
<dbReference type="GO" id="GO:0022857">
    <property type="term" value="F:transmembrane transporter activity"/>
    <property type="evidence" value="ECO:0007669"/>
    <property type="project" value="InterPro"/>
</dbReference>
<feature type="domain" description="Major facilitator superfamily (MFS) profile" evidence="9">
    <location>
        <begin position="36"/>
        <end position="479"/>
    </location>
</feature>
<dbReference type="EMBL" id="FQVN01000002">
    <property type="protein sequence ID" value="SHF15378.1"/>
    <property type="molecule type" value="Genomic_DNA"/>
</dbReference>
<evidence type="ECO:0000256" key="5">
    <source>
        <dbReference type="ARBA" id="ARBA00022989"/>
    </source>
</evidence>
<feature type="transmembrane region" description="Helical" evidence="8">
    <location>
        <begin position="74"/>
        <end position="91"/>
    </location>
</feature>
<dbReference type="InterPro" id="IPR011701">
    <property type="entry name" value="MFS"/>
</dbReference>
<feature type="transmembrane region" description="Helical" evidence="8">
    <location>
        <begin position="422"/>
        <end position="444"/>
    </location>
</feature>
<dbReference type="Proteomes" id="UP000184501">
    <property type="component" value="Unassembled WGS sequence"/>
</dbReference>
<keyword evidence="4 8" id="KW-0812">Transmembrane</keyword>
<dbReference type="Pfam" id="PF07690">
    <property type="entry name" value="MFS_1"/>
    <property type="match status" value="1"/>
</dbReference>
<dbReference type="AlphaFoldDB" id="A0A1M4ZBN9"/>
<comment type="subcellular location">
    <subcellularLocation>
        <location evidence="1">Cell membrane</location>
        <topology evidence="1">Multi-pass membrane protein</topology>
    </subcellularLocation>
</comment>
<feature type="transmembrane region" description="Helical" evidence="8">
    <location>
        <begin position="131"/>
        <end position="150"/>
    </location>
</feature>
<feature type="transmembrane region" description="Helical" evidence="8">
    <location>
        <begin position="162"/>
        <end position="183"/>
    </location>
</feature>
<evidence type="ECO:0000259" key="9">
    <source>
        <dbReference type="PROSITE" id="PS50850"/>
    </source>
</evidence>
<evidence type="ECO:0000256" key="2">
    <source>
        <dbReference type="ARBA" id="ARBA00022448"/>
    </source>
</evidence>
<feature type="region of interest" description="Disordered" evidence="7">
    <location>
        <begin position="1"/>
        <end position="28"/>
    </location>
</feature>
<dbReference type="InterPro" id="IPR020846">
    <property type="entry name" value="MFS_dom"/>
</dbReference>
<keyword evidence="5 8" id="KW-1133">Transmembrane helix</keyword>
<keyword evidence="2" id="KW-0813">Transport</keyword>
<feature type="transmembrane region" description="Helical" evidence="8">
    <location>
        <begin position="223"/>
        <end position="242"/>
    </location>
</feature>
<feature type="transmembrane region" description="Helical" evidence="8">
    <location>
        <begin position="189"/>
        <end position="211"/>
    </location>
</feature>
<reference evidence="10 11" key="1">
    <citation type="submission" date="2016-11" db="EMBL/GenBank/DDBJ databases">
        <authorList>
            <person name="Jaros S."/>
            <person name="Januszkiewicz K."/>
            <person name="Wedrychowicz H."/>
        </authorList>
    </citation>
    <scope>NUCLEOTIDE SEQUENCE [LARGE SCALE GENOMIC DNA]</scope>
    <source>
        <strain evidence="10 11">DSM 44523</strain>
    </source>
</reference>
<dbReference type="NCBIfam" id="TIGR00711">
    <property type="entry name" value="efflux_EmrB"/>
    <property type="match status" value="1"/>
</dbReference>
<protein>
    <submittedName>
        <fullName evidence="10">Drug resistance transporter, EmrB/QacA subfamily</fullName>
    </submittedName>
</protein>
<feature type="transmembrane region" description="Helical" evidence="8">
    <location>
        <begin position="293"/>
        <end position="313"/>
    </location>
</feature>
<evidence type="ECO:0000256" key="8">
    <source>
        <dbReference type="SAM" id="Phobius"/>
    </source>
</evidence>
<evidence type="ECO:0000256" key="7">
    <source>
        <dbReference type="SAM" id="MobiDB-lite"/>
    </source>
</evidence>